<evidence type="ECO:0000313" key="12">
    <source>
        <dbReference type="EMBL" id="MCA9307942.1"/>
    </source>
</evidence>
<dbReference type="Gene3D" id="2.30.30.30">
    <property type="match status" value="1"/>
</dbReference>
<evidence type="ECO:0000256" key="5">
    <source>
        <dbReference type="ARBA" id="ARBA00022768"/>
    </source>
</evidence>
<gene>
    <name evidence="7 12" type="primary">efp</name>
    <name evidence="12" type="ORF">KC980_00350</name>
</gene>
<organism evidence="12 13">
    <name type="scientific">candidate division WWE3 bacterium</name>
    <dbReference type="NCBI Taxonomy" id="2053526"/>
    <lineage>
        <taxon>Bacteria</taxon>
        <taxon>Katanobacteria</taxon>
    </lineage>
</organism>
<dbReference type="GO" id="GO:0043043">
    <property type="term" value="P:peptide biosynthetic process"/>
    <property type="evidence" value="ECO:0007669"/>
    <property type="project" value="InterPro"/>
</dbReference>
<dbReference type="Gene3D" id="2.40.50.140">
    <property type="entry name" value="Nucleic acid-binding proteins"/>
    <property type="match status" value="2"/>
</dbReference>
<feature type="domain" description="Translation elongation factor P/YeiP central" evidence="11">
    <location>
        <begin position="67"/>
        <end position="121"/>
    </location>
</feature>
<dbReference type="FunFam" id="2.40.50.140:FF:000004">
    <property type="entry name" value="Elongation factor P"/>
    <property type="match status" value="1"/>
</dbReference>
<dbReference type="GO" id="GO:0005829">
    <property type="term" value="C:cytosol"/>
    <property type="evidence" value="ECO:0007669"/>
    <property type="project" value="UniProtKB-ARBA"/>
</dbReference>
<evidence type="ECO:0000256" key="3">
    <source>
        <dbReference type="ARBA" id="ARBA00009479"/>
    </source>
</evidence>
<evidence type="ECO:0000256" key="6">
    <source>
        <dbReference type="ARBA" id="ARBA00022917"/>
    </source>
</evidence>
<accession>A0A955EAW0</accession>
<dbReference type="InterPro" id="IPR013852">
    <property type="entry name" value="Transl_elong_P/YeiP_CS"/>
</dbReference>
<dbReference type="Pfam" id="PF01132">
    <property type="entry name" value="EFP"/>
    <property type="match status" value="1"/>
</dbReference>
<sequence length="185" mass="21019">MLLASDLKTGKIYKEDGEPYKVEKYSHSKVARSGATIKVKSRSLLTGRLIERSYSSTDKFEEADVYNKNTQYLYVDGTNYVFMDPDTYEQFTMSLETLGDQAPYLKEGDVYQLTYFENSPVSVELPLSMEFEVTYTEPGHKGNTVTNVYKDATLDNGMETKVPLFIKIGDRVKIDTRSGEYVSKA</sequence>
<evidence type="ECO:0000256" key="4">
    <source>
        <dbReference type="ARBA" id="ARBA00022490"/>
    </source>
</evidence>
<dbReference type="PIRSF" id="PIRSF005901">
    <property type="entry name" value="EF-P"/>
    <property type="match status" value="1"/>
</dbReference>
<dbReference type="NCBIfam" id="NF001810">
    <property type="entry name" value="PRK00529.1"/>
    <property type="match status" value="1"/>
</dbReference>
<evidence type="ECO:0000256" key="8">
    <source>
        <dbReference type="NCBIfam" id="TIGR00038"/>
    </source>
</evidence>
<dbReference type="InterPro" id="IPR008991">
    <property type="entry name" value="Translation_prot_SH3-like_sf"/>
</dbReference>
<keyword evidence="4 7" id="KW-0963">Cytoplasm</keyword>
<dbReference type="CDD" id="cd04470">
    <property type="entry name" value="S1_EF-P_repeat_1"/>
    <property type="match status" value="1"/>
</dbReference>
<comment type="caution">
    <text evidence="12">The sequence shown here is derived from an EMBL/GenBank/DDBJ whole genome shotgun (WGS) entry which is preliminary data.</text>
</comment>
<dbReference type="AlphaFoldDB" id="A0A955EAW0"/>
<keyword evidence="5 7" id="KW-0251">Elongation factor</keyword>
<dbReference type="InterPro" id="IPR020599">
    <property type="entry name" value="Transl_elong_fac_P/YeiP"/>
</dbReference>
<reference evidence="12" key="1">
    <citation type="submission" date="2020-04" db="EMBL/GenBank/DDBJ databases">
        <authorList>
            <person name="Zhang T."/>
        </authorList>
    </citation>
    <scope>NUCLEOTIDE SEQUENCE</scope>
    <source>
        <strain evidence="12">HKST-UBA79</strain>
    </source>
</reference>
<dbReference type="GO" id="GO:0003746">
    <property type="term" value="F:translation elongation factor activity"/>
    <property type="evidence" value="ECO:0007669"/>
    <property type="project" value="UniProtKB-UniRule"/>
</dbReference>
<evidence type="ECO:0000313" key="13">
    <source>
        <dbReference type="Proteomes" id="UP000740557"/>
    </source>
</evidence>
<dbReference type="SMART" id="SM00841">
    <property type="entry name" value="Elong-fact-P_C"/>
    <property type="match status" value="1"/>
</dbReference>
<dbReference type="Pfam" id="PF08207">
    <property type="entry name" value="EFP_N"/>
    <property type="match status" value="1"/>
</dbReference>
<dbReference type="SUPFAM" id="SSF50249">
    <property type="entry name" value="Nucleic acid-binding proteins"/>
    <property type="match status" value="2"/>
</dbReference>
<dbReference type="FunFam" id="2.40.50.140:FF:000009">
    <property type="entry name" value="Elongation factor P"/>
    <property type="match status" value="1"/>
</dbReference>
<evidence type="ECO:0000259" key="11">
    <source>
        <dbReference type="SMART" id="SM01185"/>
    </source>
</evidence>
<dbReference type="InterPro" id="IPR011768">
    <property type="entry name" value="Transl_elongation_fac_P"/>
</dbReference>
<comment type="pathway">
    <text evidence="2 7">Protein biosynthesis; polypeptide chain elongation.</text>
</comment>
<comment type="function">
    <text evidence="7">Involved in peptide bond synthesis. Stimulates efficient translation and peptide-bond synthesis on native or reconstituted 70S ribosomes in vitro. Probably functions indirectly by altering the affinity of the ribosome for aminoacyl-tRNA, thus increasing their reactivity as acceptors for peptidyl transferase.</text>
</comment>
<evidence type="ECO:0000259" key="10">
    <source>
        <dbReference type="SMART" id="SM00841"/>
    </source>
</evidence>
<evidence type="ECO:0000256" key="1">
    <source>
        <dbReference type="ARBA" id="ARBA00004496"/>
    </source>
</evidence>
<dbReference type="PROSITE" id="PS01275">
    <property type="entry name" value="EFP"/>
    <property type="match status" value="1"/>
</dbReference>
<proteinExistence type="inferred from homology"/>
<dbReference type="NCBIfam" id="TIGR00038">
    <property type="entry name" value="efp"/>
    <property type="match status" value="1"/>
</dbReference>
<dbReference type="HAMAP" id="MF_00141">
    <property type="entry name" value="EF_P"/>
    <property type="match status" value="1"/>
</dbReference>
<name>A0A955EAW0_UNCKA</name>
<dbReference type="EMBL" id="JAGQNX010000008">
    <property type="protein sequence ID" value="MCA9307942.1"/>
    <property type="molecule type" value="Genomic_DNA"/>
</dbReference>
<dbReference type="Pfam" id="PF09285">
    <property type="entry name" value="Elong-fact-P_C"/>
    <property type="match status" value="1"/>
</dbReference>
<feature type="domain" description="Elongation factor P C-terminal" evidence="10">
    <location>
        <begin position="129"/>
        <end position="184"/>
    </location>
</feature>
<keyword evidence="6 7" id="KW-0648">Protein biosynthesis</keyword>
<reference evidence="12" key="2">
    <citation type="journal article" date="2021" name="Microbiome">
        <title>Successional dynamics and alternative stable states in a saline activated sludge microbial community over 9 years.</title>
        <authorList>
            <person name="Wang Y."/>
            <person name="Ye J."/>
            <person name="Ju F."/>
            <person name="Liu L."/>
            <person name="Boyd J.A."/>
            <person name="Deng Y."/>
            <person name="Parks D.H."/>
            <person name="Jiang X."/>
            <person name="Yin X."/>
            <person name="Woodcroft B.J."/>
            <person name="Tyson G.W."/>
            <person name="Hugenholtz P."/>
            <person name="Polz M.F."/>
            <person name="Zhang T."/>
        </authorList>
    </citation>
    <scope>NUCLEOTIDE SEQUENCE</scope>
    <source>
        <strain evidence="12">HKST-UBA79</strain>
    </source>
</reference>
<dbReference type="SMART" id="SM01185">
    <property type="entry name" value="EFP"/>
    <property type="match status" value="1"/>
</dbReference>
<comment type="subcellular location">
    <subcellularLocation>
        <location evidence="1 7">Cytoplasm</location>
    </subcellularLocation>
</comment>
<dbReference type="InterPro" id="IPR015365">
    <property type="entry name" value="Elong-fact-P_C"/>
</dbReference>
<dbReference type="InterPro" id="IPR013185">
    <property type="entry name" value="Transl_elong_KOW-like"/>
</dbReference>
<dbReference type="CDD" id="cd05794">
    <property type="entry name" value="S1_EF-P_repeat_2"/>
    <property type="match status" value="1"/>
</dbReference>
<evidence type="ECO:0000256" key="2">
    <source>
        <dbReference type="ARBA" id="ARBA00004815"/>
    </source>
</evidence>
<dbReference type="PANTHER" id="PTHR30053:SF14">
    <property type="entry name" value="TRANSLATION ELONGATION FACTOR KOW-LIKE DOMAIN-CONTAINING PROTEIN"/>
    <property type="match status" value="1"/>
</dbReference>
<dbReference type="InterPro" id="IPR014722">
    <property type="entry name" value="Rib_uL2_dom2"/>
</dbReference>
<dbReference type="InterPro" id="IPR001059">
    <property type="entry name" value="Transl_elong_P/YeiP_cen"/>
</dbReference>
<dbReference type="PANTHER" id="PTHR30053">
    <property type="entry name" value="ELONGATION FACTOR P"/>
    <property type="match status" value="1"/>
</dbReference>
<evidence type="ECO:0000256" key="7">
    <source>
        <dbReference type="HAMAP-Rule" id="MF_00141"/>
    </source>
</evidence>
<dbReference type="Proteomes" id="UP000740557">
    <property type="component" value="Unassembled WGS sequence"/>
</dbReference>
<comment type="similarity">
    <text evidence="3 7 9">Belongs to the elongation factor P family.</text>
</comment>
<protein>
    <recommendedName>
        <fullName evidence="7 8">Elongation factor P</fullName>
        <shortName evidence="7">EF-P</shortName>
    </recommendedName>
</protein>
<dbReference type="SUPFAM" id="SSF50104">
    <property type="entry name" value="Translation proteins SH3-like domain"/>
    <property type="match status" value="1"/>
</dbReference>
<dbReference type="InterPro" id="IPR012340">
    <property type="entry name" value="NA-bd_OB-fold"/>
</dbReference>
<evidence type="ECO:0000256" key="9">
    <source>
        <dbReference type="RuleBase" id="RU004389"/>
    </source>
</evidence>